<feature type="modified residue" description="4-aspartylphosphate" evidence="7">
    <location>
        <position position="51"/>
    </location>
</feature>
<evidence type="ECO:0000256" key="7">
    <source>
        <dbReference type="PROSITE-ProRule" id="PRU00169"/>
    </source>
</evidence>
<evidence type="ECO:0000256" key="6">
    <source>
        <dbReference type="ARBA" id="ARBA00023163"/>
    </source>
</evidence>
<dbReference type="SUPFAM" id="SSF52172">
    <property type="entry name" value="CheY-like"/>
    <property type="match status" value="1"/>
</dbReference>
<evidence type="ECO:0000256" key="5">
    <source>
        <dbReference type="ARBA" id="ARBA00023125"/>
    </source>
</evidence>
<evidence type="ECO:0000259" key="10">
    <source>
        <dbReference type="PROSITE" id="PS51755"/>
    </source>
</evidence>
<evidence type="ECO:0000256" key="2">
    <source>
        <dbReference type="ARBA" id="ARBA00022553"/>
    </source>
</evidence>
<gene>
    <name evidence="11" type="ORF">GCM10009839_56880</name>
</gene>
<evidence type="ECO:0000313" key="11">
    <source>
        <dbReference type="EMBL" id="GAA2045502.1"/>
    </source>
</evidence>
<dbReference type="EMBL" id="BAAAQN010000039">
    <property type="protein sequence ID" value="GAA2045502.1"/>
    <property type="molecule type" value="Genomic_DNA"/>
</dbReference>
<evidence type="ECO:0000256" key="8">
    <source>
        <dbReference type="PROSITE-ProRule" id="PRU01091"/>
    </source>
</evidence>
<dbReference type="CDD" id="cd00383">
    <property type="entry name" value="trans_reg_C"/>
    <property type="match status" value="1"/>
</dbReference>
<dbReference type="PANTHER" id="PTHR48111">
    <property type="entry name" value="REGULATOR OF RPOS"/>
    <property type="match status" value="1"/>
</dbReference>
<evidence type="ECO:0000259" key="9">
    <source>
        <dbReference type="PROSITE" id="PS50110"/>
    </source>
</evidence>
<dbReference type="Gene3D" id="1.10.10.10">
    <property type="entry name" value="Winged helix-like DNA-binding domain superfamily/Winged helix DNA-binding domain"/>
    <property type="match status" value="1"/>
</dbReference>
<accession>A0ABN2UX93</accession>
<dbReference type="PROSITE" id="PS51755">
    <property type="entry name" value="OMPR_PHOB"/>
    <property type="match status" value="1"/>
</dbReference>
<dbReference type="InterPro" id="IPR001789">
    <property type="entry name" value="Sig_transdc_resp-reg_receiver"/>
</dbReference>
<dbReference type="Gene3D" id="3.40.50.2300">
    <property type="match status" value="1"/>
</dbReference>
<evidence type="ECO:0000313" key="12">
    <source>
        <dbReference type="Proteomes" id="UP001500751"/>
    </source>
</evidence>
<dbReference type="InterPro" id="IPR001867">
    <property type="entry name" value="OmpR/PhoB-type_DNA-bd"/>
</dbReference>
<dbReference type="PROSITE" id="PS50110">
    <property type="entry name" value="RESPONSE_REGULATORY"/>
    <property type="match status" value="1"/>
</dbReference>
<dbReference type="SUPFAM" id="SSF46894">
    <property type="entry name" value="C-terminal effector domain of the bipartite response regulators"/>
    <property type="match status" value="1"/>
</dbReference>
<keyword evidence="4" id="KW-0805">Transcription regulation</keyword>
<evidence type="ECO:0000256" key="1">
    <source>
        <dbReference type="ARBA" id="ARBA00004496"/>
    </source>
</evidence>
<proteinExistence type="predicted"/>
<dbReference type="CDD" id="cd17574">
    <property type="entry name" value="REC_OmpR"/>
    <property type="match status" value="1"/>
</dbReference>
<evidence type="ECO:0000256" key="4">
    <source>
        <dbReference type="ARBA" id="ARBA00023015"/>
    </source>
</evidence>
<dbReference type="PANTHER" id="PTHR48111:SF22">
    <property type="entry name" value="REGULATOR OF RPOS"/>
    <property type="match status" value="1"/>
</dbReference>
<sequence length="228" mass="24865">MRILVVDDDPAVRRALEHALRRDGYQVSQAASGTEALQEHARAAPDALVLDVMMPEPNGLEICRRLRAAGDGTPILLLTARDLIDDRVAGLDSGADDYLVKPFALAELRARLRALLRRTGAGAGPGGPETLVFADIELDTAACRATRAGAVVPLTRTELALLEMFLRNPRRVLSRTQIFETVWGYDFGPDSNALWVSISCLRSKLEAGGRPRLVQTVRGLGYVLREEP</sequence>
<keyword evidence="3" id="KW-0902">Two-component regulatory system</keyword>
<keyword evidence="2 7" id="KW-0597">Phosphoprotein</keyword>
<dbReference type="RefSeq" id="WP_344668732.1">
    <property type="nucleotide sequence ID" value="NZ_BAAAQN010000039.1"/>
</dbReference>
<comment type="subcellular location">
    <subcellularLocation>
        <location evidence="1">Cytoplasm</location>
    </subcellularLocation>
</comment>
<organism evidence="11 12">
    <name type="scientific">Catenulispora yoronensis</name>
    <dbReference type="NCBI Taxonomy" id="450799"/>
    <lineage>
        <taxon>Bacteria</taxon>
        <taxon>Bacillati</taxon>
        <taxon>Actinomycetota</taxon>
        <taxon>Actinomycetes</taxon>
        <taxon>Catenulisporales</taxon>
        <taxon>Catenulisporaceae</taxon>
        <taxon>Catenulispora</taxon>
    </lineage>
</organism>
<name>A0ABN2UX93_9ACTN</name>
<dbReference type="Gene3D" id="6.10.250.690">
    <property type="match status" value="1"/>
</dbReference>
<dbReference type="InterPro" id="IPR039420">
    <property type="entry name" value="WalR-like"/>
</dbReference>
<dbReference type="InterPro" id="IPR016032">
    <property type="entry name" value="Sig_transdc_resp-reg_C-effctor"/>
</dbReference>
<feature type="domain" description="Response regulatory" evidence="9">
    <location>
        <begin position="2"/>
        <end position="116"/>
    </location>
</feature>
<dbReference type="SMART" id="SM00862">
    <property type="entry name" value="Trans_reg_C"/>
    <property type="match status" value="1"/>
</dbReference>
<dbReference type="InterPro" id="IPR011006">
    <property type="entry name" value="CheY-like_superfamily"/>
</dbReference>
<feature type="DNA-binding region" description="OmpR/PhoB-type" evidence="8">
    <location>
        <begin position="128"/>
        <end position="226"/>
    </location>
</feature>
<keyword evidence="12" id="KW-1185">Reference proteome</keyword>
<keyword evidence="5 8" id="KW-0238">DNA-binding</keyword>
<dbReference type="InterPro" id="IPR036388">
    <property type="entry name" value="WH-like_DNA-bd_sf"/>
</dbReference>
<evidence type="ECO:0000256" key="3">
    <source>
        <dbReference type="ARBA" id="ARBA00023012"/>
    </source>
</evidence>
<dbReference type="Pfam" id="PF00072">
    <property type="entry name" value="Response_reg"/>
    <property type="match status" value="1"/>
</dbReference>
<protein>
    <submittedName>
        <fullName evidence="11">Response regulator transcription factor</fullName>
    </submittedName>
</protein>
<reference evidence="11 12" key="1">
    <citation type="journal article" date="2019" name="Int. J. Syst. Evol. Microbiol.">
        <title>The Global Catalogue of Microorganisms (GCM) 10K type strain sequencing project: providing services to taxonomists for standard genome sequencing and annotation.</title>
        <authorList>
            <consortium name="The Broad Institute Genomics Platform"/>
            <consortium name="The Broad Institute Genome Sequencing Center for Infectious Disease"/>
            <person name="Wu L."/>
            <person name="Ma J."/>
        </authorList>
    </citation>
    <scope>NUCLEOTIDE SEQUENCE [LARGE SCALE GENOMIC DNA]</scope>
    <source>
        <strain evidence="11 12">JCM 16014</strain>
    </source>
</reference>
<dbReference type="SMART" id="SM00448">
    <property type="entry name" value="REC"/>
    <property type="match status" value="1"/>
</dbReference>
<comment type="caution">
    <text evidence="11">The sequence shown here is derived from an EMBL/GenBank/DDBJ whole genome shotgun (WGS) entry which is preliminary data.</text>
</comment>
<keyword evidence="6" id="KW-0804">Transcription</keyword>
<feature type="domain" description="OmpR/PhoB-type" evidence="10">
    <location>
        <begin position="128"/>
        <end position="226"/>
    </location>
</feature>
<dbReference type="Pfam" id="PF00486">
    <property type="entry name" value="Trans_reg_C"/>
    <property type="match status" value="1"/>
</dbReference>
<dbReference type="Proteomes" id="UP001500751">
    <property type="component" value="Unassembled WGS sequence"/>
</dbReference>